<proteinExistence type="predicted"/>
<feature type="chain" id="PRO_5045451408" evidence="2">
    <location>
        <begin position="23"/>
        <end position="70"/>
    </location>
</feature>
<organism evidence="3 4">
    <name type="scientific">Pantoea eucrina</name>
    <dbReference type="NCBI Taxonomy" id="472693"/>
    <lineage>
        <taxon>Bacteria</taxon>
        <taxon>Pseudomonadati</taxon>
        <taxon>Pseudomonadota</taxon>
        <taxon>Gammaproteobacteria</taxon>
        <taxon>Enterobacterales</taxon>
        <taxon>Erwiniaceae</taxon>
        <taxon>Pantoea</taxon>
    </lineage>
</organism>
<keyword evidence="2" id="KW-0732">Signal</keyword>
<evidence type="ECO:0000313" key="3">
    <source>
        <dbReference type="EMBL" id="MDZ7277408.1"/>
    </source>
</evidence>
<keyword evidence="4" id="KW-1185">Reference proteome</keyword>
<comment type="caution">
    <text evidence="3">The sequence shown here is derived from an EMBL/GenBank/DDBJ whole genome shotgun (WGS) entry which is preliminary data.</text>
</comment>
<sequence>MTRLLPLFISTALLGFSALATAQMDEPFSPPGGLHPHQQACAQQEILGDNRLPQHGQDDASFINCPPNLN</sequence>
<accession>A0ABU5LBT8</accession>
<evidence type="ECO:0000313" key="4">
    <source>
        <dbReference type="Proteomes" id="UP001288620"/>
    </source>
</evidence>
<dbReference type="Proteomes" id="UP001288620">
    <property type="component" value="Unassembled WGS sequence"/>
</dbReference>
<feature type="signal peptide" evidence="2">
    <location>
        <begin position="1"/>
        <end position="22"/>
    </location>
</feature>
<evidence type="ECO:0000256" key="2">
    <source>
        <dbReference type="SAM" id="SignalP"/>
    </source>
</evidence>
<name>A0ABU5LBT8_9GAMM</name>
<reference evidence="4" key="1">
    <citation type="submission" date="2023-07" db="EMBL/GenBank/DDBJ databases">
        <title>Structural and functional analysis of rice phyllospheric bacteria for their antimicrobial properties and defense elicitation against blast disease.</title>
        <authorList>
            <person name="Sahu K.P."/>
            <person name="Asharani P."/>
            <person name="Kumar M."/>
            <person name="Reddy B."/>
            <person name="Kumar A."/>
        </authorList>
    </citation>
    <scope>NUCLEOTIDE SEQUENCE [LARGE SCALE GENOMIC DNA]</scope>
    <source>
        <strain evidence="4">OsEp_Plm_30P10</strain>
    </source>
</reference>
<dbReference type="RefSeq" id="WP_322541518.1">
    <property type="nucleotide sequence ID" value="NZ_JAOBTT010000001.1"/>
</dbReference>
<feature type="region of interest" description="Disordered" evidence="1">
    <location>
        <begin position="51"/>
        <end position="70"/>
    </location>
</feature>
<evidence type="ECO:0000256" key="1">
    <source>
        <dbReference type="SAM" id="MobiDB-lite"/>
    </source>
</evidence>
<dbReference type="EMBL" id="JAOBTT010000001">
    <property type="protein sequence ID" value="MDZ7277408.1"/>
    <property type="molecule type" value="Genomic_DNA"/>
</dbReference>
<protein>
    <submittedName>
        <fullName evidence="3">Uncharacterized protein</fullName>
    </submittedName>
</protein>
<gene>
    <name evidence="3" type="ORF">N4G40_03805</name>
</gene>